<reference evidence="2 3" key="1">
    <citation type="submission" date="2013-05" db="EMBL/GenBank/DDBJ databases">
        <title>Draft genome of the parasitic nematode Anyclostoma ceylanicum.</title>
        <authorList>
            <person name="Mitreva M."/>
        </authorList>
    </citation>
    <scope>NUCLEOTIDE SEQUENCE [LARGE SCALE GENOMIC DNA]</scope>
</reference>
<proteinExistence type="predicted"/>
<dbReference type="Proteomes" id="UP000054495">
    <property type="component" value="Unassembled WGS sequence"/>
</dbReference>
<dbReference type="GO" id="GO:0008234">
    <property type="term" value="F:cysteine-type peptidase activity"/>
    <property type="evidence" value="ECO:0007669"/>
    <property type="project" value="InterPro"/>
</dbReference>
<organism evidence="2 3">
    <name type="scientific">Ancylostoma ceylanicum</name>
    <dbReference type="NCBI Taxonomy" id="53326"/>
    <lineage>
        <taxon>Eukaryota</taxon>
        <taxon>Metazoa</taxon>
        <taxon>Ecdysozoa</taxon>
        <taxon>Nematoda</taxon>
        <taxon>Chromadorea</taxon>
        <taxon>Rhabditida</taxon>
        <taxon>Rhabditina</taxon>
        <taxon>Rhabditomorpha</taxon>
        <taxon>Strongyloidea</taxon>
        <taxon>Ancylostomatidae</taxon>
        <taxon>Ancylostomatinae</taxon>
        <taxon>Ancylostoma</taxon>
    </lineage>
</organism>
<feature type="domain" description="Peptidase C1A papain C-terminal" evidence="1">
    <location>
        <begin position="21"/>
        <end position="92"/>
    </location>
</feature>
<dbReference type="InterPro" id="IPR038765">
    <property type="entry name" value="Papain-like_cys_pep_sf"/>
</dbReference>
<keyword evidence="3" id="KW-1185">Reference proteome</keyword>
<dbReference type="EMBL" id="KE125437">
    <property type="protein sequence ID" value="EPB68433.1"/>
    <property type="molecule type" value="Genomic_DNA"/>
</dbReference>
<name>A0A0D6LB29_9BILA</name>
<dbReference type="SUPFAM" id="SSF54001">
    <property type="entry name" value="Cysteine proteinases"/>
    <property type="match status" value="1"/>
</dbReference>
<protein>
    <recommendedName>
        <fullName evidence="1">Peptidase C1A papain C-terminal domain-containing protein</fullName>
    </recommendedName>
</protein>
<dbReference type="AlphaFoldDB" id="A0A0D6LB29"/>
<accession>A0A0D6LB29</accession>
<dbReference type="GO" id="GO:0006508">
    <property type="term" value="P:proteolysis"/>
    <property type="evidence" value="ECO:0007669"/>
    <property type="project" value="InterPro"/>
</dbReference>
<sequence length="111" mass="12486">MPYEFPPCGHHTNQTYYGECNGFKVPQKCMYKCQDGYPVNYNDDKTYGKKAYAIPQSVSAIQRDIIKNGPVVAGFRVFEDLVYYKTGIYKDFSGCCVVPMSVGSKKISLLA</sequence>
<dbReference type="Gene3D" id="3.90.70.10">
    <property type="entry name" value="Cysteine proteinases"/>
    <property type="match status" value="1"/>
</dbReference>
<evidence type="ECO:0000313" key="2">
    <source>
        <dbReference type="EMBL" id="EPB68433.1"/>
    </source>
</evidence>
<evidence type="ECO:0000313" key="3">
    <source>
        <dbReference type="Proteomes" id="UP000054495"/>
    </source>
</evidence>
<gene>
    <name evidence="2" type="ORF">ANCCEY_12472</name>
</gene>
<dbReference type="InterPro" id="IPR000668">
    <property type="entry name" value="Peptidase_C1A_C"/>
</dbReference>
<dbReference type="Pfam" id="PF00112">
    <property type="entry name" value="Peptidase_C1"/>
    <property type="match status" value="1"/>
</dbReference>
<evidence type="ECO:0000259" key="1">
    <source>
        <dbReference type="Pfam" id="PF00112"/>
    </source>
</evidence>